<evidence type="ECO:0000313" key="2">
    <source>
        <dbReference type="Proteomes" id="UP000239151"/>
    </source>
</evidence>
<dbReference type="GO" id="GO:0008253">
    <property type="term" value="F:5'-nucleotidase activity"/>
    <property type="evidence" value="ECO:0007669"/>
    <property type="project" value="InterPro"/>
</dbReference>
<accession>A0A2S9T5U1</accession>
<dbReference type="GO" id="GO:0005737">
    <property type="term" value="C:cytoplasm"/>
    <property type="evidence" value="ECO:0007669"/>
    <property type="project" value="InterPro"/>
</dbReference>
<dbReference type="Proteomes" id="UP000239151">
    <property type="component" value="Unassembled WGS sequence"/>
</dbReference>
<dbReference type="Pfam" id="PF06189">
    <property type="entry name" value="5-nucleotidase"/>
    <property type="match status" value="1"/>
</dbReference>
<dbReference type="GO" id="GO:0009117">
    <property type="term" value="P:nucleotide metabolic process"/>
    <property type="evidence" value="ECO:0007669"/>
    <property type="project" value="InterPro"/>
</dbReference>
<dbReference type="EMBL" id="NXGI01000056">
    <property type="protein sequence ID" value="PRM94200.1"/>
    <property type="molecule type" value="Genomic_DNA"/>
</dbReference>
<evidence type="ECO:0000313" key="1">
    <source>
        <dbReference type="EMBL" id="PRM94200.1"/>
    </source>
</evidence>
<protein>
    <submittedName>
        <fullName evidence="1">5'-nucleotidase</fullName>
    </submittedName>
</protein>
<dbReference type="GO" id="GO:0000166">
    <property type="term" value="F:nucleotide binding"/>
    <property type="evidence" value="ECO:0007669"/>
    <property type="project" value="InterPro"/>
</dbReference>
<sequence>MAYNLNNKLVIAISSRALFDLEEENQIFEKDGLDAYYKYQLENEDKSLKKGTGYRLVENILKINSFFSSDERQVEVIILSKNNAATSLRITNAINELKLDILRSAWTSGTNISNYLKAFKVDLFLSADDNDVLNAIENGVAAAKILPSNENINNSSNNQVRIAFDGDAVLFSEESELIYKNHGLDAFIEHEKLNKDNPLEMGPFAKLLLTIAKIQAKFPTDKSPIRTALVTARSAPTHERVIKTFNVWGVRVDEAFFLGGTDKYEILEAFGADIFFDDQDVHLNLSSNVVPSAKVLNKNIIRYEKNKIIGD</sequence>
<gene>
    <name evidence="1" type="ORF">CJ670_10665</name>
</gene>
<dbReference type="InterPro" id="IPR010394">
    <property type="entry name" value="5-nucleotidase"/>
</dbReference>
<comment type="caution">
    <text evidence="1">The sequence shown here is derived from an EMBL/GenBank/DDBJ whole genome shotgun (WGS) entry which is preliminary data.</text>
</comment>
<name>A0A2S9T5U1_9BACT</name>
<dbReference type="GO" id="GO:0000287">
    <property type="term" value="F:magnesium ion binding"/>
    <property type="evidence" value="ECO:0007669"/>
    <property type="project" value="InterPro"/>
</dbReference>
<organism evidence="1 2">
    <name type="scientific">Aliarcobacter cryaerophilus</name>
    <dbReference type="NCBI Taxonomy" id="28198"/>
    <lineage>
        <taxon>Bacteria</taxon>
        <taxon>Pseudomonadati</taxon>
        <taxon>Campylobacterota</taxon>
        <taxon>Epsilonproteobacteria</taxon>
        <taxon>Campylobacterales</taxon>
        <taxon>Arcobacteraceae</taxon>
        <taxon>Aliarcobacter</taxon>
    </lineage>
</organism>
<proteinExistence type="predicted"/>
<dbReference type="PANTHER" id="PTHR31367:SF5">
    <property type="entry name" value="CYTOSOLIC 5'-NUCLEOTIDASE 1A"/>
    <property type="match status" value="1"/>
</dbReference>
<dbReference type="PANTHER" id="PTHR31367">
    <property type="entry name" value="CYTOSOLIC 5'-NUCLEOTIDASE 1 FAMILY MEMBER"/>
    <property type="match status" value="1"/>
</dbReference>
<dbReference type="AlphaFoldDB" id="A0A2S9T5U1"/>
<reference evidence="1 2" key="1">
    <citation type="submission" date="2017-09" db="EMBL/GenBank/DDBJ databases">
        <title>Reassesment of A. cryaerophilus.</title>
        <authorList>
            <person name="Perez-Cataluna A."/>
            <person name="Collado L."/>
            <person name="Salgado O."/>
            <person name="Lefinanco V."/>
            <person name="Figueras M.J."/>
        </authorList>
    </citation>
    <scope>NUCLEOTIDE SEQUENCE [LARGE SCALE GENOMIC DNA]</scope>
    <source>
        <strain evidence="1 2">LMG 9065</strain>
    </source>
</reference>